<evidence type="ECO:0000256" key="3">
    <source>
        <dbReference type="ARBA" id="ARBA00022989"/>
    </source>
</evidence>
<proteinExistence type="predicted"/>
<keyword evidence="2 5" id="KW-0812">Transmembrane</keyword>
<sequence length="105" mass="11313">MPGVRPGLVSVALMLGSSAAFVSPFGYQCNLMVYGAGNYRTIEFVKFGTGFKVWLWAVSTALFALDDHQGLVCCVSVALALATIAGPFLWCTTKAAFLRKEVSWL</sequence>
<comment type="subcellular location">
    <subcellularLocation>
        <location evidence="1">Membrane</location>
        <topology evidence="1">Multi-pass membrane protein</topology>
    </subcellularLocation>
</comment>
<gene>
    <name evidence="6" type="ORF">DUNSADRAFT_15362</name>
</gene>
<name>A0ABQ7H1T0_DUNSA</name>
<comment type="caution">
    <text evidence="6">The sequence shown here is derived from an EMBL/GenBank/DDBJ whole genome shotgun (WGS) entry which is preliminary data.</text>
</comment>
<evidence type="ECO:0000256" key="2">
    <source>
        <dbReference type="ARBA" id="ARBA00022692"/>
    </source>
</evidence>
<evidence type="ECO:0000313" key="7">
    <source>
        <dbReference type="Proteomes" id="UP000815325"/>
    </source>
</evidence>
<protein>
    <submittedName>
        <fullName evidence="6">Uncharacterized protein</fullName>
    </submittedName>
</protein>
<evidence type="ECO:0000256" key="4">
    <source>
        <dbReference type="ARBA" id="ARBA00023136"/>
    </source>
</evidence>
<dbReference type="PANTHER" id="PTHR43652">
    <property type="entry name" value="BASIC AMINO ACID ANTIPORTER YFCC-RELATED"/>
    <property type="match status" value="1"/>
</dbReference>
<feature type="transmembrane region" description="Helical" evidence="5">
    <location>
        <begin position="71"/>
        <end position="90"/>
    </location>
</feature>
<dbReference type="InterPro" id="IPR051679">
    <property type="entry name" value="DASS-Related_Transporters"/>
</dbReference>
<reference evidence="6" key="1">
    <citation type="submission" date="2017-08" db="EMBL/GenBank/DDBJ databases">
        <authorList>
            <person name="Polle J.E."/>
            <person name="Barry K."/>
            <person name="Cushman J."/>
            <person name="Schmutz J."/>
            <person name="Tran D."/>
            <person name="Hathwaick L.T."/>
            <person name="Yim W.C."/>
            <person name="Jenkins J."/>
            <person name="Mckie-Krisberg Z.M."/>
            <person name="Prochnik S."/>
            <person name="Lindquist E."/>
            <person name="Dockter R.B."/>
            <person name="Adam C."/>
            <person name="Molina H."/>
            <person name="Bunkerborg J."/>
            <person name="Jin E."/>
            <person name="Buchheim M."/>
            <person name="Magnuson J."/>
        </authorList>
    </citation>
    <scope>NUCLEOTIDE SEQUENCE</scope>
    <source>
        <strain evidence="6">CCAP 19/18</strain>
    </source>
</reference>
<accession>A0ABQ7H1T0</accession>
<evidence type="ECO:0000256" key="5">
    <source>
        <dbReference type="SAM" id="Phobius"/>
    </source>
</evidence>
<organism evidence="6 7">
    <name type="scientific">Dunaliella salina</name>
    <name type="common">Green alga</name>
    <name type="synonym">Protococcus salinus</name>
    <dbReference type="NCBI Taxonomy" id="3046"/>
    <lineage>
        <taxon>Eukaryota</taxon>
        <taxon>Viridiplantae</taxon>
        <taxon>Chlorophyta</taxon>
        <taxon>core chlorophytes</taxon>
        <taxon>Chlorophyceae</taxon>
        <taxon>CS clade</taxon>
        <taxon>Chlamydomonadales</taxon>
        <taxon>Dunaliellaceae</taxon>
        <taxon>Dunaliella</taxon>
    </lineage>
</organism>
<evidence type="ECO:0000256" key="1">
    <source>
        <dbReference type="ARBA" id="ARBA00004141"/>
    </source>
</evidence>
<keyword evidence="7" id="KW-1185">Reference proteome</keyword>
<dbReference type="Proteomes" id="UP000815325">
    <property type="component" value="Unassembled WGS sequence"/>
</dbReference>
<dbReference type="PANTHER" id="PTHR43652:SF2">
    <property type="entry name" value="BASIC AMINO ACID ANTIPORTER YFCC-RELATED"/>
    <property type="match status" value="1"/>
</dbReference>
<keyword evidence="4 5" id="KW-0472">Membrane</keyword>
<keyword evidence="3 5" id="KW-1133">Transmembrane helix</keyword>
<evidence type="ECO:0000313" key="6">
    <source>
        <dbReference type="EMBL" id="KAF5840820.1"/>
    </source>
</evidence>
<dbReference type="EMBL" id="MU069502">
    <property type="protein sequence ID" value="KAF5840820.1"/>
    <property type="molecule type" value="Genomic_DNA"/>
</dbReference>